<dbReference type="SUPFAM" id="SSF50998">
    <property type="entry name" value="Quinoprotein alcohol dehydrogenase-like"/>
    <property type="match status" value="1"/>
</dbReference>
<dbReference type="InterPro" id="IPR015943">
    <property type="entry name" value="WD40/YVTN_repeat-like_dom_sf"/>
</dbReference>
<dbReference type="Gene3D" id="2.130.10.10">
    <property type="entry name" value="YVTN repeat-like/Quinoprotein amine dehydrogenase"/>
    <property type="match status" value="1"/>
</dbReference>
<keyword evidence="3" id="KW-0106">Calcium</keyword>
<proteinExistence type="predicted"/>
<comment type="subcellular location">
    <subcellularLocation>
        <location evidence="1">Fimbrium</location>
    </subcellularLocation>
</comment>
<dbReference type="AlphaFoldDB" id="A0A382WV57"/>
<feature type="non-terminal residue" evidence="6">
    <location>
        <position position="275"/>
    </location>
</feature>
<gene>
    <name evidence="6" type="ORF">METZ01_LOCUS415427</name>
</gene>
<evidence type="ECO:0000256" key="1">
    <source>
        <dbReference type="ARBA" id="ARBA00004561"/>
    </source>
</evidence>
<dbReference type="GO" id="GO:0009289">
    <property type="term" value="C:pilus"/>
    <property type="evidence" value="ECO:0007669"/>
    <property type="project" value="UniProtKB-SubCell"/>
</dbReference>
<organism evidence="6">
    <name type="scientific">marine metagenome</name>
    <dbReference type="NCBI Taxonomy" id="408172"/>
    <lineage>
        <taxon>unclassified sequences</taxon>
        <taxon>metagenomes</taxon>
        <taxon>ecological metagenomes</taxon>
    </lineage>
</organism>
<evidence type="ECO:0000256" key="4">
    <source>
        <dbReference type="ARBA" id="ARBA00023263"/>
    </source>
</evidence>
<dbReference type="InterPro" id="IPR011047">
    <property type="entry name" value="Quinoprotein_ADH-like_sf"/>
</dbReference>
<name>A0A382WV57_9ZZZZ</name>
<protein>
    <recommendedName>
        <fullName evidence="5">PilY1 beta-propeller domain-containing protein</fullName>
    </recommendedName>
</protein>
<feature type="non-terminal residue" evidence="6">
    <location>
        <position position="1"/>
    </location>
</feature>
<evidence type="ECO:0000259" key="5">
    <source>
        <dbReference type="Pfam" id="PF05567"/>
    </source>
</evidence>
<feature type="domain" description="PilY1 beta-propeller" evidence="5">
    <location>
        <begin position="52"/>
        <end position="275"/>
    </location>
</feature>
<evidence type="ECO:0000313" key="6">
    <source>
        <dbReference type="EMBL" id="SVD62573.1"/>
    </source>
</evidence>
<sequence length="275" mass="30424">DATKLINYVRGVDAYDEDKDGNATEERWKLGDIYHSELALISAPNATHTSSNTFTEAHYRQNNNYSGFKNANSHRSSIILAGANDGMLHAFNTLSGKELWAFIPPSLIQKLRTVVSSKANSTNPIFGVDGSPVVKDIYYKNKWRTVALTGLGKGGNSYFALDVTDVNQPAHLFTIMNDPNFKEVSYWDASGDKTVYSYSNTFFPNDVYDFSKLGEAWSTPRIIRMKIANKDKWVAVFGAGFNNAVSPEYGSAVFIIDMEDGGKIIKQIDVADKSG</sequence>
<evidence type="ECO:0000256" key="3">
    <source>
        <dbReference type="ARBA" id="ARBA00022837"/>
    </source>
</evidence>
<reference evidence="6" key="1">
    <citation type="submission" date="2018-05" db="EMBL/GenBank/DDBJ databases">
        <authorList>
            <person name="Lanie J.A."/>
            <person name="Ng W.-L."/>
            <person name="Kazmierczak K.M."/>
            <person name="Andrzejewski T.M."/>
            <person name="Davidsen T.M."/>
            <person name="Wayne K.J."/>
            <person name="Tettelin H."/>
            <person name="Glass J.I."/>
            <person name="Rusch D."/>
            <person name="Podicherti R."/>
            <person name="Tsui H.-C.T."/>
            <person name="Winkler M.E."/>
        </authorList>
    </citation>
    <scope>NUCLEOTIDE SEQUENCE</scope>
</reference>
<dbReference type="EMBL" id="UINC01162683">
    <property type="protein sequence ID" value="SVD62573.1"/>
    <property type="molecule type" value="Genomic_DNA"/>
</dbReference>
<dbReference type="InterPro" id="IPR008707">
    <property type="entry name" value="B-propeller_PilY1"/>
</dbReference>
<keyword evidence="4" id="KW-0281">Fimbrium</keyword>
<accession>A0A382WV57</accession>
<dbReference type="GO" id="GO:0046872">
    <property type="term" value="F:metal ion binding"/>
    <property type="evidence" value="ECO:0007669"/>
    <property type="project" value="UniProtKB-KW"/>
</dbReference>
<evidence type="ECO:0000256" key="2">
    <source>
        <dbReference type="ARBA" id="ARBA00022723"/>
    </source>
</evidence>
<keyword evidence="2" id="KW-0479">Metal-binding</keyword>
<dbReference type="Pfam" id="PF05567">
    <property type="entry name" value="T4P_PilY1"/>
    <property type="match status" value="1"/>
</dbReference>